<dbReference type="Ensembl" id="ENSSGRT00000082335.1">
    <property type="protein sequence ID" value="ENSSGRP00000077344.1"/>
    <property type="gene ID" value="ENSSGRG00000039172.1"/>
</dbReference>
<comment type="similarity">
    <text evidence="2">Belongs to the beta-microseminoprotein family.</text>
</comment>
<dbReference type="InParanoid" id="A0A672QMT6"/>
<dbReference type="KEGG" id="sgh:107583691"/>
<comment type="subcellular location">
    <subcellularLocation>
        <location evidence="1">Secreted</location>
    </subcellularLocation>
</comment>
<evidence type="ECO:0000313" key="6">
    <source>
        <dbReference type="Ensembl" id="ENSSGRP00000077344.1"/>
    </source>
</evidence>
<dbReference type="Gene3D" id="2.60.40.1900">
    <property type="entry name" value="Beta-microseminoprotein (PSP94) domain"/>
    <property type="match status" value="1"/>
</dbReference>
<dbReference type="CTD" id="4477"/>
<dbReference type="PANTHER" id="PTHR10500:SF7">
    <property type="entry name" value="BETA-MICROSEMINOPROTEIN"/>
    <property type="match status" value="1"/>
</dbReference>
<dbReference type="OMA" id="ETEIICC"/>
<reference evidence="6" key="1">
    <citation type="submission" date="2025-08" db="UniProtKB">
        <authorList>
            <consortium name="Ensembl"/>
        </authorList>
    </citation>
    <scope>IDENTIFICATION</scope>
</reference>
<keyword evidence="4" id="KW-1015">Disulfide bond</keyword>
<dbReference type="OrthoDB" id="6076852at2759"/>
<feature type="chain" id="PRO_5025367929" evidence="5">
    <location>
        <begin position="20"/>
        <end position="113"/>
    </location>
</feature>
<reference evidence="6" key="2">
    <citation type="submission" date="2025-09" db="UniProtKB">
        <authorList>
            <consortium name="Ensembl"/>
        </authorList>
    </citation>
    <scope>IDENTIFICATION</scope>
</reference>
<protein>
    <submittedName>
        <fullName evidence="6">Beta-microseminoprotein-like</fullName>
    </submittedName>
</protein>
<feature type="signal peptide" evidence="5">
    <location>
        <begin position="1"/>
        <end position="19"/>
    </location>
</feature>
<organism evidence="6 7">
    <name type="scientific">Sinocyclocheilus grahami</name>
    <name type="common">Dianchi golden-line fish</name>
    <name type="synonym">Barbus grahami</name>
    <dbReference type="NCBI Taxonomy" id="75366"/>
    <lineage>
        <taxon>Eukaryota</taxon>
        <taxon>Metazoa</taxon>
        <taxon>Chordata</taxon>
        <taxon>Craniata</taxon>
        <taxon>Vertebrata</taxon>
        <taxon>Euteleostomi</taxon>
        <taxon>Actinopterygii</taxon>
        <taxon>Neopterygii</taxon>
        <taxon>Teleostei</taxon>
        <taxon>Ostariophysi</taxon>
        <taxon>Cypriniformes</taxon>
        <taxon>Cyprinidae</taxon>
        <taxon>Cyprininae</taxon>
        <taxon>Sinocyclocheilus</taxon>
    </lineage>
</organism>
<dbReference type="InterPro" id="IPR008735">
    <property type="entry name" value="PSP94"/>
</dbReference>
<dbReference type="PROSITE" id="PS51257">
    <property type="entry name" value="PROKAR_LIPOPROTEIN"/>
    <property type="match status" value="1"/>
</dbReference>
<dbReference type="Proteomes" id="UP000472262">
    <property type="component" value="Unassembled WGS sequence"/>
</dbReference>
<evidence type="ECO:0000256" key="2">
    <source>
        <dbReference type="ARBA" id="ARBA00010352"/>
    </source>
</evidence>
<sequence length="113" mass="12545">MVCFLRVCILLFMVVSCNAECYIQKPEVDLSSLDDITDHLQGCVDSDGVIHDFNSEWEKDCYNCLCALFGIRCCNKIPTAIAHPDECEMVVDKTTCSFALALASDHSKPCPFA</sequence>
<keyword evidence="5" id="KW-0732">Signal</keyword>
<dbReference type="Pfam" id="PF05825">
    <property type="entry name" value="PSP94"/>
    <property type="match status" value="1"/>
</dbReference>
<dbReference type="GO" id="GO:0005576">
    <property type="term" value="C:extracellular region"/>
    <property type="evidence" value="ECO:0007669"/>
    <property type="project" value="UniProtKB-SubCell"/>
</dbReference>
<evidence type="ECO:0000256" key="3">
    <source>
        <dbReference type="ARBA" id="ARBA00022525"/>
    </source>
</evidence>
<dbReference type="PANTHER" id="PTHR10500">
    <property type="entry name" value="BETA-MICROSEMINOPROTEIN"/>
    <property type="match status" value="1"/>
</dbReference>
<evidence type="ECO:0000256" key="4">
    <source>
        <dbReference type="ARBA" id="ARBA00023157"/>
    </source>
</evidence>
<evidence type="ECO:0000313" key="7">
    <source>
        <dbReference type="Proteomes" id="UP000472262"/>
    </source>
</evidence>
<evidence type="ECO:0000256" key="5">
    <source>
        <dbReference type="SAM" id="SignalP"/>
    </source>
</evidence>
<proteinExistence type="inferred from homology"/>
<evidence type="ECO:0000256" key="1">
    <source>
        <dbReference type="ARBA" id="ARBA00004613"/>
    </source>
</evidence>
<gene>
    <name evidence="6" type="primary">LOC107583691</name>
</gene>
<dbReference type="AlphaFoldDB" id="A0A672QMT6"/>
<keyword evidence="3" id="KW-0964">Secreted</keyword>
<keyword evidence="7" id="KW-1185">Reference proteome</keyword>
<accession>A0A672QMT6</accession>
<name>A0A672QMT6_SINGR</name>